<dbReference type="EMBL" id="JYDP01000191">
    <property type="protein sequence ID" value="KRZ03523.1"/>
    <property type="molecule type" value="Genomic_DNA"/>
</dbReference>
<evidence type="ECO:0000313" key="2">
    <source>
        <dbReference type="Proteomes" id="UP000055024"/>
    </source>
</evidence>
<dbReference type="Proteomes" id="UP000055024">
    <property type="component" value="Unassembled WGS sequence"/>
</dbReference>
<keyword evidence="2" id="KW-1185">Reference proteome</keyword>
<gene>
    <name evidence="1" type="ORF">T11_14641</name>
</gene>
<sequence length="81" mass="9810">MEWSCNFEVLFFSIIKLHLPTTNLRPRRIMLELYDKFTPVKIFIYTLKKADVKETFVLSKQQLKNCNIFQLTPSCQRFEIY</sequence>
<name>A0A0V1GZU6_9BILA</name>
<comment type="caution">
    <text evidence="1">The sequence shown here is derived from an EMBL/GenBank/DDBJ whole genome shotgun (WGS) entry which is preliminary data.</text>
</comment>
<accession>A0A0V1GZU6</accession>
<organism evidence="1 2">
    <name type="scientific">Trichinella zimbabwensis</name>
    <dbReference type="NCBI Taxonomy" id="268475"/>
    <lineage>
        <taxon>Eukaryota</taxon>
        <taxon>Metazoa</taxon>
        <taxon>Ecdysozoa</taxon>
        <taxon>Nematoda</taxon>
        <taxon>Enoplea</taxon>
        <taxon>Dorylaimia</taxon>
        <taxon>Trichinellida</taxon>
        <taxon>Trichinellidae</taxon>
        <taxon>Trichinella</taxon>
    </lineage>
</organism>
<evidence type="ECO:0000313" key="1">
    <source>
        <dbReference type="EMBL" id="KRZ03523.1"/>
    </source>
</evidence>
<reference evidence="1 2" key="1">
    <citation type="submission" date="2015-01" db="EMBL/GenBank/DDBJ databases">
        <title>Evolution of Trichinella species and genotypes.</title>
        <authorList>
            <person name="Korhonen P.K."/>
            <person name="Edoardo P."/>
            <person name="Giuseppe L.R."/>
            <person name="Gasser R.B."/>
        </authorList>
    </citation>
    <scope>NUCLEOTIDE SEQUENCE [LARGE SCALE GENOMIC DNA]</scope>
    <source>
        <strain evidence="1">ISS1029</strain>
    </source>
</reference>
<protein>
    <submittedName>
        <fullName evidence="1">Uncharacterized protein</fullName>
    </submittedName>
</protein>
<proteinExistence type="predicted"/>
<dbReference type="AlphaFoldDB" id="A0A0V1GZU6"/>